<feature type="domain" description="RNA polymerase sigma factor 70 region 4 type 2" evidence="6">
    <location>
        <begin position="121"/>
        <end position="173"/>
    </location>
</feature>
<feature type="domain" description="RNA polymerase sigma-70 region 2" evidence="5">
    <location>
        <begin position="24"/>
        <end position="90"/>
    </location>
</feature>
<dbReference type="NCBIfam" id="TIGR02937">
    <property type="entry name" value="sigma70-ECF"/>
    <property type="match status" value="1"/>
</dbReference>
<evidence type="ECO:0000256" key="4">
    <source>
        <dbReference type="ARBA" id="ARBA00023163"/>
    </source>
</evidence>
<evidence type="ECO:0000259" key="5">
    <source>
        <dbReference type="Pfam" id="PF04542"/>
    </source>
</evidence>
<accession>A0A1X7CEG2</accession>
<dbReference type="PANTHER" id="PTHR43133:SF51">
    <property type="entry name" value="RNA POLYMERASE SIGMA FACTOR"/>
    <property type="match status" value="1"/>
</dbReference>
<dbReference type="Gene3D" id="1.10.1740.10">
    <property type="match status" value="1"/>
</dbReference>
<dbReference type="GO" id="GO:0006352">
    <property type="term" value="P:DNA-templated transcription initiation"/>
    <property type="evidence" value="ECO:0007669"/>
    <property type="project" value="InterPro"/>
</dbReference>
<evidence type="ECO:0000256" key="3">
    <source>
        <dbReference type="ARBA" id="ARBA00023082"/>
    </source>
</evidence>
<keyword evidence="8" id="KW-1185">Reference proteome</keyword>
<protein>
    <submittedName>
        <fullName evidence="7">RNA polymerase sigma-70 factor, ECF subfamily</fullName>
    </submittedName>
</protein>
<dbReference type="InterPro" id="IPR036388">
    <property type="entry name" value="WH-like_DNA-bd_sf"/>
</dbReference>
<dbReference type="GO" id="GO:0016987">
    <property type="term" value="F:sigma factor activity"/>
    <property type="evidence" value="ECO:0007669"/>
    <property type="project" value="UniProtKB-KW"/>
</dbReference>
<dbReference type="InterPro" id="IPR013325">
    <property type="entry name" value="RNA_pol_sigma_r2"/>
</dbReference>
<evidence type="ECO:0000313" key="8">
    <source>
        <dbReference type="Proteomes" id="UP000192906"/>
    </source>
</evidence>
<keyword evidence="3" id="KW-0731">Sigma factor</keyword>
<dbReference type="InterPro" id="IPR013324">
    <property type="entry name" value="RNA_pol_sigma_r3/r4-like"/>
</dbReference>
<reference evidence="8" key="1">
    <citation type="submission" date="2017-04" db="EMBL/GenBank/DDBJ databases">
        <authorList>
            <person name="Varghese N."/>
            <person name="Submissions S."/>
        </authorList>
    </citation>
    <scope>NUCLEOTIDE SEQUENCE [LARGE SCALE GENOMIC DNA]</scope>
    <source>
        <strain evidence="8">K3S</strain>
    </source>
</reference>
<comment type="similarity">
    <text evidence="1">Belongs to the sigma-70 factor family. ECF subfamily.</text>
</comment>
<organism evidence="7 8">
    <name type="scientific">Desulfovibrio gilichinskyi</name>
    <dbReference type="NCBI Taxonomy" id="1519643"/>
    <lineage>
        <taxon>Bacteria</taxon>
        <taxon>Pseudomonadati</taxon>
        <taxon>Thermodesulfobacteriota</taxon>
        <taxon>Desulfovibrionia</taxon>
        <taxon>Desulfovibrionales</taxon>
        <taxon>Desulfovibrionaceae</taxon>
        <taxon>Desulfovibrio</taxon>
    </lineage>
</organism>
<name>A0A1X7CEG2_9BACT</name>
<dbReference type="STRING" id="1519643.SAMN06295933_0772"/>
<evidence type="ECO:0000313" key="7">
    <source>
        <dbReference type="EMBL" id="SME95214.1"/>
    </source>
</evidence>
<sequence>MSIENEMSVVKKVLNGEVQAFEILVLKYQSPIYNLMFRIFRDENEADDIAQEAFLKAFKKLNKFRGGRFFSWLYALSLNVARDRLRSKKKFDDLFYVPENIADYPDMTNEIKVMEDMRDAEKLYTLIENLPLGYTEPLLMRFREDLSLKEVAELTGLGLSGTKMRIQRGLAMLRKRLEEQND</sequence>
<evidence type="ECO:0000256" key="2">
    <source>
        <dbReference type="ARBA" id="ARBA00023015"/>
    </source>
</evidence>
<dbReference type="EMBL" id="FWZU01000001">
    <property type="protein sequence ID" value="SME95214.1"/>
    <property type="molecule type" value="Genomic_DNA"/>
</dbReference>
<dbReference type="GO" id="GO:0003677">
    <property type="term" value="F:DNA binding"/>
    <property type="evidence" value="ECO:0007669"/>
    <property type="project" value="InterPro"/>
</dbReference>
<keyword evidence="4" id="KW-0804">Transcription</keyword>
<dbReference type="Pfam" id="PF04542">
    <property type="entry name" value="Sigma70_r2"/>
    <property type="match status" value="1"/>
</dbReference>
<dbReference type="PANTHER" id="PTHR43133">
    <property type="entry name" value="RNA POLYMERASE ECF-TYPE SIGMA FACTO"/>
    <property type="match status" value="1"/>
</dbReference>
<dbReference type="InterPro" id="IPR014284">
    <property type="entry name" value="RNA_pol_sigma-70_dom"/>
</dbReference>
<dbReference type="Proteomes" id="UP000192906">
    <property type="component" value="Unassembled WGS sequence"/>
</dbReference>
<evidence type="ECO:0000256" key="1">
    <source>
        <dbReference type="ARBA" id="ARBA00010641"/>
    </source>
</evidence>
<dbReference type="InterPro" id="IPR007627">
    <property type="entry name" value="RNA_pol_sigma70_r2"/>
</dbReference>
<evidence type="ECO:0000259" key="6">
    <source>
        <dbReference type="Pfam" id="PF08281"/>
    </source>
</evidence>
<dbReference type="InterPro" id="IPR013249">
    <property type="entry name" value="RNA_pol_sigma70_r4_t2"/>
</dbReference>
<dbReference type="SUPFAM" id="SSF88946">
    <property type="entry name" value="Sigma2 domain of RNA polymerase sigma factors"/>
    <property type="match status" value="1"/>
</dbReference>
<dbReference type="AlphaFoldDB" id="A0A1X7CEG2"/>
<keyword evidence="2" id="KW-0805">Transcription regulation</keyword>
<dbReference type="Gene3D" id="1.10.10.10">
    <property type="entry name" value="Winged helix-like DNA-binding domain superfamily/Winged helix DNA-binding domain"/>
    <property type="match status" value="1"/>
</dbReference>
<dbReference type="OrthoDB" id="5511424at2"/>
<gene>
    <name evidence="7" type="ORF">SAMN06295933_0772</name>
</gene>
<dbReference type="SUPFAM" id="SSF88659">
    <property type="entry name" value="Sigma3 and sigma4 domains of RNA polymerase sigma factors"/>
    <property type="match status" value="1"/>
</dbReference>
<dbReference type="RefSeq" id="WP_085098519.1">
    <property type="nucleotide sequence ID" value="NZ_FWZU01000001.1"/>
</dbReference>
<dbReference type="InterPro" id="IPR039425">
    <property type="entry name" value="RNA_pol_sigma-70-like"/>
</dbReference>
<dbReference type="Pfam" id="PF08281">
    <property type="entry name" value="Sigma70_r4_2"/>
    <property type="match status" value="1"/>
</dbReference>
<proteinExistence type="inferred from homology"/>